<evidence type="ECO:0000313" key="3">
    <source>
        <dbReference type="EMBL" id="CAD8094538.1"/>
    </source>
</evidence>
<gene>
    <name evidence="3" type="ORF">PPRIM_AZ9-3.1.T0960070</name>
</gene>
<reference evidence="3" key="1">
    <citation type="submission" date="2021-01" db="EMBL/GenBank/DDBJ databases">
        <authorList>
            <consortium name="Genoscope - CEA"/>
            <person name="William W."/>
        </authorList>
    </citation>
    <scope>NUCLEOTIDE SEQUENCE</scope>
</reference>
<evidence type="ECO:0000256" key="1">
    <source>
        <dbReference type="SAM" id="Coils"/>
    </source>
</evidence>
<evidence type="ECO:0000256" key="2">
    <source>
        <dbReference type="SAM" id="MobiDB-lite"/>
    </source>
</evidence>
<accession>A0A8S1NQ03</accession>
<protein>
    <submittedName>
        <fullName evidence="3">Uncharacterized protein</fullName>
    </submittedName>
</protein>
<dbReference type="OMA" id="YWKSTHQ"/>
<dbReference type="EMBL" id="CAJJDM010000099">
    <property type="protein sequence ID" value="CAD8094538.1"/>
    <property type="molecule type" value="Genomic_DNA"/>
</dbReference>
<feature type="coiled-coil region" evidence="1">
    <location>
        <begin position="317"/>
        <end position="344"/>
    </location>
</feature>
<dbReference type="Proteomes" id="UP000688137">
    <property type="component" value="Unassembled WGS sequence"/>
</dbReference>
<proteinExistence type="predicted"/>
<feature type="compositionally biased region" description="Polar residues" evidence="2">
    <location>
        <begin position="440"/>
        <end position="451"/>
    </location>
</feature>
<comment type="caution">
    <text evidence="3">The sequence shown here is derived from an EMBL/GenBank/DDBJ whole genome shotgun (WGS) entry which is preliminary data.</text>
</comment>
<dbReference type="AlphaFoldDB" id="A0A8S1NQ03"/>
<keyword evidence="1" id="KW-0175">Coiled coil</keyword>
<feature type="coiled-coil region" evidence="1">
    <location>
        <begin position="130"/>
        <end position="278"/>
    </location>
</feature>
<name>A0A8S1NQ03_PARPR</name>
<keyword evidence="4" id="KW-1185">Reference proteome</keyword>
<sequence length="497" mass="59373">MQNNLLDYKQDEQSIKKVIDKEINGKSKRLFDPNTYYSLFQNLTQDSLQQCEKAQVQKGAKEMIEFKAQITSQEKVIEAIRAANFVEIQNVNFRFKRLLKEILEQIADQLGNLFKNEYLKLWLEWKSAKAALQEKELKLKNSEMNQQLQEQELIQIRTEFTAQNTFLNLNKQLETTLQNLETENNKLKENLKHLNQYCNELKQNNEELNKRMKKLEQQYEEAKEKYENEINQLKQKEQNLIKENKDLIELNNQLQQQLDKYRDLYEMQNQRNNDLTDQVRYWKSTHQQRLTDLQQSEQRIGSQKGYLFKYRREVQDLKRFKLYSEEAQKELSNARQTVHLLNQQTEQLRFSYENAIQQNLNIQTEKTENLNQILLRNAQSTKKVNNETNIFYESPQKCKFDFHSVKKITQPSVDELSQFVVSYTKVPIQSRRTKIRSASAKKNSQSETDTSKNNIGIQEFDLFTPYTESTLNQFNFNSVPKNYINKTKRIKRQNTES</sequence>
<evidence type="ECO:0000313" key="4">
    <source>
        <dbReference type="Proteomes" id="UP000688137"/>
    </source>
</evidence>
<organism evidence="3 4">
    <name type="scientific">Paramecium primaurelia</name>
    <dbReference type="NCBI Taxonomy" id="5886"/>
    <lineage>
        <taxon>Eukaryota</taxon>
        <taxon>Sar</taxon>
        <taxon>Alveolata</taxon>
        <taxon>Ciliophora</taxon>
        <taxon>Intramacronucleata</taxon>
        <taxon>Oligohymenophorea</taxon>
        <taxon>Peniculida</taxon>
        <taxon>Parameciidae</taxon>
        <taxon>Paramecium</taxon>
    </lineage>
</organism>
<feature type="region of interest" description="Disordered" evidence="2">
    <location>
        <begin position="432"/>
        <end position="451"/>
    </location>
</feature>